<feature type="transmembrane region" description="Helical" evidence="1">
    <location>
        <begin position="86"/>
        <end position="106"/>
    </location>
</feature>
<dbReference type="AlphaFoldDB" id="A0ABD5TYX7"/>
<comment type="caution">
    <text evidence="2">The sequence shown here is derived from an EMBL/GenBank/DDBJ whole genome shotgun (WGS) entry which is preliminary data.</text>
</comment>
<proteinExistence type="predicted"/>
<protein>
    <submittedName>
        <fullName evidence="2">Uncharacterized protein</fullName>
    </submittedName>
</protein>
<feature type="transmembrane region" description="Helical" evidence="1">
    <location>
        <begin position="118"/>
        <end position="139"/>
    </location>
</feature>
<feature type="transmembrane region" description="Helical" evidence="1">
    <location>
        <begin position="12"/>
        <end position="34"/>
    </location>
</feature>
<gene>
    <name evidence="2" type="ORF">ACFQEV_11455</name>
</gene>
<feature type="transmembrane region" description="Helical" evidence="1">
    <location>
        <begin position="181"/>
        <end position="211"/>
    </location>
</feature>
<organism evidence="2 3">
    <name type="scientific">Halopelagius fulvigenes</name>
    <dbReference type="NCBI Taxonomy" id="1198324"/>
    <lineage>
        <taxon>Archaea</taxon>
        <taxon>Methanobacteriati</taxon>
        <taxon>Methanobacteriota</taxon>
        <taxon>Stenosarchaea group</taxon>
        <taxon>Halobacteria</taxon>
        <taxon>Halobacteriales</taxon>
        <taxon>Haloferacaceae</taxon>
    </lineage>
</organism>
<evidence type="ECO:0000313" key="3">
    <source>
        <dbReference type="Proteomes" id="UP001596408"/>
    </source>
</evidence>
<name>A0ABD5TYX7_9EURY</name>
<feature type="transmembrane region" description="Helical" evidence="1">
    <location>
        <begin position="145"/>
        <end position="161"/>
    </location>
</feature>
<sequence>MEWTPLVAEPVARFPVLTPLLAVVLAAVHVVTAYVPHKASLRSRQLLSMGAGTSVAYVFVLLFPEVAKAAAEVRTMYAGQFFAEQLVFLAALAGLVAFYGLEVYAAHRIDGRFESSRGGYTIHLGSFTAYSALIGYLLFHQEVEGAPNLVLYTVAMGLHFLNFDRGLDRRHGDRFRSTGRWILAGATLLGAGIGIVTHVGELALGMLLAFLSGGLVFNTFKEEVPEVDKGLFPPFFAGAAVYSAIVLFI</sequence>
<evidence type="ECO:0000313" key="2">
    <source>
        <dbReference type="EMBL" id="MFC6825600.1"/>
    </source>
</evidence>
<evidence type="ECO:0000256" key="1">
    <source>
        <dbReference type="SAM" id="Phobius"/>
    </source>
</evidence>
<dbReference type="RefSeq" id="WP_379695977.1">
    <property type="nucleotide sequence ID" value="NZ_JBHSXH010000015.1"/>
</dbReference>
<keyword evidence="1" id="KW-1133">Transmembrane helix</keyword>
<keyword evidence="3" id="KW-1185">Reference proteome</keyword>
<feature type="transmembrane region" description="Helical" evidence="1">
    <location>
        <begin position="231"/>
        <end position="248"/>
    </location>
</feature>
<keyword evidence="1" id="KW-0812">Transmembrane</keyword>
<keyword evidence="1" id="KW-0472">Membrane</keyword>
<feature type="transmembrane region" description="Helical" evidence="1">
    <location>
        <begin position="46"/>
        <end position="66"/>
    </location>
</feature>
<dbReference type="EMBL" id="JBHSXH010000015">
    <property type="protein sequence ID" value="MFC6825600.1"/>
    <property type="molecule type" value="Genomic_DNA"/>
</dbReference>
<accession>A0ABD5TYX7</accession>
<reference evidence="2 3" key="1">
    <citation type="journal article" date="2019" name="Int. J. Syst. Evol. Microbiol.">
        <title>The Global Catalogue of Microorganisms (GCM) 10K type strain sequencing project: providing services to taxonomists for standard genome sequencing and annotation.</title>
        <authorList>
            <consortium name="The Broad Institute Genomics Platform"/>
            <consortium name="The Broad Institute Genome Sequencing Center for Infectious Disease"/>
            <person name="Wu L."/>
            <person name="Ma J."/>
        </authorList>
    </citation>
    <scope>NUCLEOTIDE SEQUENCE [LARGE SCALE GENOMIC DNA]</scope>
    <source>
        <strain evidence="2 3">YIM 94188</strain>
    </source>
</reference>
<dbReference type="Proteomes" id="UP001596408">
    <property type="component" value="Unassembled WGS sequence"/>
</dbReference>